<reference evidence="2" key="1">
    <citation type="submission" date="2022-12" db="EMBL/GenBank/DDBJ databases">
        <authorList>
            <person name="Petersen C."/>
        </authorList>
    </citation>
    <scope>NUCLEOTIDE SEQUENCE</scope>
    <source>
        <strain evidence="2">IBT 15544</strain>
    </source>
</reference>
<organism evidence="2 3">
    <name type="scientific">Penicillium cinerascens</name>
    <dbReference type="NCBI Taxonomy" id="70096"/>
    <lineage>
        <taxon>Eukaryota</taxon>
        <taxon>Fungi</taxon>
        <taxon>Dikarya</taxon>
        <taxon>Ascomycota</taxon>
        <taxon>Pezizomycotina</taxon>
        <taxon>Eurotiomycetes</taxon>
        <taxon>Eurotiomycetidae</taxon>
        <taxon>Eurotiales</taxon>
        <taxon>Aspergillaceae</taxon>
        <taxon>Penicillium</taxon>
    </lineage>
</organism>
<dbReference type="Proteomes" id="UP001150904">
    <property type="component" value="Unassembled WGS sequence"/>
</dbReference>
<dbReference type="EMBL" id="JAPQKR010000004">
    <property type="protein sequence ID" value="KAJ5218598.1"/>
    <property type="molecule type" value="Genomic_DNA"/>
</dbReference>
<dbReference type="GeneID" id="83175060"/>
<accession>A0A9W9TDC9</accession>
<sequence length="192" mass="21236">MYETDCARVLLTAVLGEEDTAGLPSTVVLLWTHKLSRLVAGNDVRNATASISQDVNPTARRRDSHAPQNPANPTFLDPTTNTEFNKYAIDTGDASEAEMIAIEYICSYNPDEDGETWLVSEEGNPVIKLTSDYFDNFGGISEKIPSTETYSFSPEYFQAKLSLVRADPLLQKEAQKWSDDVKAARLAQLSTH</sequence>
<reference evidence="2" key="2">
    <citation type="journal article" date="2023" name="IMA Fungus">
        <title>Comparative genomic study of the Penicillium genus elucidates a diverse pangenome and 15 lateral gene transfer events.</title>
        <authorList>
            <person name="Petersen C."/>
            <person name="Sorensen T."/>
            <person name="Nielsen M.R."/>
            <person name="Sondergaard T.E."/>
            <person name="Sorensen J.L."/>
            <person name="Fitzpatrick D.A."/>
            <person name="Frisvad J.C."/>
            <person name="Nielsen K.L."/>
        </authorList>
    </citation>
    <scope>NUCLEOTIDE SEQUENCE</scope>
    <source>
        <strain evidence="2">IBT 15544</strain>
    </source>
</reference>
<evidence type="ECO:0000313" key="2">
    <source>
        <dbReference type="EMBL" id="KAJ5218598.1"/>
    </source>
</evidence>
<protein>
    <submittedName>
        <fullName evidence="2">Uncharacterized protein</fullName>
    </submittedName>
</protein>
<name>A0A9W9TDC9_9EURO</name>
<feature type="compositionally biased region" description="Polar residues" evidence="1">
    <location>
        <begin position="66"/>
        <end position="80"/>
    </location>
</feature>
<feature type="region of interest" description="Disordered" evidence="1">
    <location>
        <begin position="49"/>
        <end position="80"/>
    </location>
</feature>
<comment type="caution">
    <text evidence="2">The sequence shown here is derived from an EMBL/GenBank/DDBJ whole genome shotgun (WGS) entry which is preliminary data.</text>
</comment>
<evidence type="ECO:0000256" key="1">
    <source>
        <dbReference type="SAM" id="MobiDB-lite"/>
    </source>
</evidence>
<dbReference type="AlphaFoldDB" id="A0A9W9TDC9"/>
<dbReference type="RefSeq" id="XP_058313171.1">
    <property type="nucleotide sequence ID" value="XM_058447760.1"/>
</dbReference>
<dbReference type="OrthoDB" id="4508481at2759"/>
<gene>
    <name evidence="2" type="ORF">N7498_000697</name>
</gene>
<evidence type="ECO:0000313" key="3">
    <source>
        <dbReference type="Proteomes" id="UP001150904"/>
    </source>
</evidence>
<keyword evidence="3" id="KW-1185">Reference proteome</keyword>
<proteinExistence type="predicted"/>